<dbReference type="Pfam" id="PF00196">
    <property type="entry name" value="GerE"/>
    <property type="match status" value="1"/>
</dbReference>
<dbReference type="PRINTS" id="PR00038">
    <property type="entry name" value="HTHLUXR"/>
</dbReference>
<name>A0ABU4H4R0_9MICO</name>
<evidence type="ECO:0000256" key="4">
    <source>
        <dbReference type="ARBA" id="ARBA00023163"/>
    </source>
</evidence>
<feature type="domain" description="HTH luxR-type" evidence="6">
    <location>
        <begin position="156"/>
        <end position="221"/>
    </location>
</feature>
<keyword evidence="2" id="KW-0805">Transcription regulation</keyword>
<dbReference type="PANTHER" id="PTHR43214:SF24">
    <property type="entry name" value="TRANSCRIPTIONAL REGULATORY PROTEIN NARL-RELATED"/>
    <property type="match status" value="1"/>
</dbReference>
<comment type="caution">
    <text evidence="8">The sequence shown here is derived from an EMBL/GenBank/DDBJ whole genome shotgun (WGS) entry which is preliminary data.</text>
</comment>
<dbReference type="EMBL" id="JAWQEV010000006">
    <property type="protein sequence ID" value="MDW4574308.1"/>
    <property type="molecule type" value="Genomic_DNA"/>
</dbReference>
<feature type="modified residue" description="4-aspartylphosphate" evidence="5">
    <location>
        <position position="62"/>
    </location>
</feature>
<keyword evidence="1 5" id="KW-0597">Phosphoprotein</keyword>
<gene>
    <name evidence="8" type="ORF">R8Z58_16125</name>
</gene>
<evidence type="ECO:0000259" key="7">
    <source>
        <dbReference type="PROSITE" id="PS50110"/>
    </source>
</evidence>
<feature type="domain" description="Response regulatory" evidence="7">
    <location>
        <begin position="11"/>
        <end position="126"/>
    </location>
</feature>
<organism evidence="8 9">
    <name type="scientific">Microbacterium arthrosphaerae</name>
    <dbReference type="NCBI Taxonomy" id="792652"/>
    <lineage>
        <taxon>Bacteria</taxon>
        <taxon>Bacillati</taxon>
        <taxon>Actinomycetota</taxon>
        <taxon>Actinomycetes</taxon>
        <taxon>Micrococcales</taxon>
        <taxon>Microbacteriaceae</taxon>
        <taxon>Microbacterium</taxon>
    </lineage>
</organism>
<dbReference type="CDD" id="cd17535">
    <property type="entry name" value="REC_NarL-like"/>
    <property type="match status" value="1"/>
</dbReference>
<evidence type="ECO:0000256" key="2">
    <source>
        <dbReference type="ARBA" id="ARBA00023015"/>
    </source>
</evidence>
<evidence type="ECO:0000256" key="1">
    <source>
        <dbReference type="ARBA" id="ARBA00022553"/>
    </source>
</evidence>
<dbReference type="RefSeq" id="WP_318354805.1">
    <property type="nucleotide sequence ID" value="NZ_JAWQEV010000006.1"/>
</dbReference>
<evidence type="ECO:0000256" key="3">
    <source>
        <dbReference type="ARBA" id="ARBA00023125"/>
    </source>
</evidence>
<dbReference type="Pfam" id="PF00072">
    <property type="entry name" value="Response_reg"/>
    <property type="match status" value="1"/>
</dbReference>
<dbReference type="InterPro" id="IPR000792">
    <property type="entry name" value="Tscrpt_reg_LuxR_C"/>
</dbReference>
<protein>
    <submittedName>
        <fullName evidence="8">Response regulator transcription factor</fullName>
    </submittedName>
</protein>
<dbReference type="PANTHER" id="PTHR43214">
    <property type="entry name" value="TWO-COMPONENT RESPONSE REGULATOR"/>
    <property type="match status" value="1"/>
</dbReference>
<evidence type="ECO:0000313" key="8">
    <source>
        <dbReference type="EMBL" id="MDW4574308.1"/>
    </source>
</evidence>
<dbReference type="SUPFAM" id="SSF52172">
    <property type="entry name" value="CheY-like"/>
    <property type="match status" value="1"/>
</dbReference>
<keyword evidence="4" id="KW-0804">Transcription</keyword>
<dbReference type="Proteomes" id="UP001283109">
    <property type="component" value="Unassembled WGS sequence"/>
</dbReference>
<keyword evidence="9" id="KW-1185">Reference proteome</keyword>
<dbReference type="InterPro" id="IPR039420">
    <property type="entry name" value="WalR-like"/>
</dbReference>
<accession>A0ABU4H4R0</accession>
<dbReference type="InterPro" id="IPR001789">
    <property type="entry name" value="Sig_transdc_resp-reg_receiver"/>
</dbReference>
<dbReference type="SMART" id="SM00448">
    <property type="entry name" value="REC"/>
    <property type="match status" value="1"/>
</dbReference>
<dbReference type="CDD" id="cd06170">
    <property type="entry name" value="LuxR_C_like"/>
    <property type="match status" value="1"/>
</dbReference>
<keyword evidence="3" id="KW-0238">DNA-binding</keyword>
<evidence type="ECO:0000313" key="9">
    <source>
        <dbReference type="Proteomes" id="UP001283109"/>
    </source>
</evidence>
<reference evidence="8 9" key="1">
    <citation type="submission" date="2023-11" db="EMBL/GenBank/DDBJ databases">
        <title>Draft genome sequence of Microbacterium arthrosphaerae JCM 30492.</title>
        <authorList>
            <person name="Zhang G."/>
            <person name="Ding Y."/>
        </authorList>
    </citation>
    <scope>NUCLEOTIDE SEQUENCE [LARGE SCALE GENOMIC DNA]</scope>
    <source>
        <strain evidence="8 9">JCM 30492</strain>
    </source>
</reference>
<dbReference type="PROSITE" id="PS50110">
    <property type="entry name" value="RESPONSE_REGULATORY"/>
    <property type="match status" value="1"/>
</dbReference>
<dbReference type="Gene3D" id="3.40.50.2300">
    <property type="match status" value="1"/>
</dbReference>
<evidence type="ECO:0000259" key="6">
    <source>
        <dbReference type="PROSITE" id="PS50043"/>
    </source>
</evidence>
<dbReference type="InterPro" id="IPR011006">
    <property type="entry name" value="CheY-like_superfamily"/>
</dbReference>
<sequence>MSPVDDQHPVRVLVVDDDFLVRAAVTGILSPHPAIDVVGTAASGMEALELARATRTDVVLMDIQMPGMDGVEATRALLAAVDTQVVAMTSLASAEMVQRMLDAGAYGYILKDAAPDALAEAVLTVARGDAFLSPRHTRALLERLASEADREARRGAAAQFANLTDREREAARLVAAGATDGEIAQTMHVALSTAKAHIQQARLKLGARNRTQVGVIVERAGETPTG</sequence>
<evidence type="ECO:0000256" key="5">
    <source>
        <dbReference type="PROSITE-ProRule" id="PRU00169"/>
    </source>
</evidence>
<dbReference type="InterPro" id="IPR058245">
    <property type="entry name" value="NreC/VraR/RcsB-like_REC"/>
</dbReference>
<dbReference type="SMART" id="SM00421">
    <property type="entry name" value="HTH_LUXR"/>
    <property type="match status" value="1"/>
</dbReference>
<dbReference type="PROSITE" id="PS50043">
    <property type="entry name" value="HTH_LUXR_2"/>
    <property type="match status" value="1"/>
</dbReference>
<proteinExistence type="predicted"/>